<keyword evidence="5 14" id="KW-0479">Metal-binding</keyword>
<evidence type="ECO:0000256" key="13">
    <source>
        <dbReference type="ARBA" id="ARBA00061570"/>
    </source>
</evidence>
<dbReference type="InterPro" id="IPR011546">
    <property type="entry name" value="Pept_M41_FtsH_extracell"/>
</dbReference>
<dbReference type="CDD" id="cd19501">
    <property type="entry name" value="RecA-like_FtsH"/>
    <property type="match status" value="1"/>
</dbReference>
<keyword evidence="10 14" id="KW-1133">Transmembrane helix</keyword>
<dbReference type="Gene3D" id="1.10.8.60">
    <property type="match status" value="1"/>
</dbReference>
<comment type="function">
    <text evidence="14">Acts as a processive, ATP-dependent zinc metallopeptidase for both cytoplasmic and membrane proteins. Plays a role in the quality control of integral membrane proteins.</text>
</comment>
<dbReference type="InterPro" id="IPR003959">
    <property type="entry name" value="ATPase_AAA_core"/>
</dbReference>
<dbReference type="Pfam" id="PF00004">
    <property type="entry name" value="AAA"/>
    <property type="match status" value="1"/>
</dbReference>
<dbReference type="Gene3D" id="3.40.50.300">
    <property type="entry name" value="P-loop containing nucleotide triphosphate hydrolases"/>
    <property type="match status" value="1"/>
</dbReference>
<feature type="binding site" evidence="14">
    <location>
        <position position="449"/>
    </location>
    <ligand>
        <name>Zn(2+)</name>
        <dbReference type="ChEBI" id="CHEBI:29105"/>
        <note>catalytic</note>
    </ligand>
</feature>
<dbReference type="Gene3D" id="3.30.720.210">
    <property type="match status" value="1"/>
</dbReference>
<evidence type="ECO:0000256" key="2">
    <source>
        <dbReference type="ARBA" id="ARBA00010044"/>
    </source>
</evidence>
<evidence type="ECO:0000256" key="10">
    <source>
        <dbReference type="ARBA" id="ARBA00022989"/>
    </source>
</evidence>
<dbReference type="PROSITE" id="PS00674">
    <property type="entry name" value="AAA"/>
    <property type="match status" value="1"/>
</dbReference>
<keyword evidence="12 14" id="KW-0472">Membrane</keyword>
<evidence type="ECO:0000256" key="7">
    <source>
        <dbReference type="ARBA" id="ARBA00022801"/>
    </source>
</evidence>
<comment type="cofactor">
    <cofactor evidence="14">
        <name>Zn(2+)</name>
        <dbReference type="ChEBI" id="CHEBI:29105"/>
    </cofactor>
    <text evidence="14">Binds 1 zinc ion per subunit.</text>
</comment>
<dbReference type="InterPro" id="IPR041569">
    <property type="entry name" value="AAA_lid_3"/>
</dbReference>
<evidence type="ECO:0000256" key="12">
    <source>
        <dbReference type="ARBA" id="ARBA00023136"/>
    </source>
</evidence>
<evidence type="ECO:0000256" key="1">
    <source>
        <dbReference type="ARBA" id="ARBA00004370"/>
    </source>
</evidence>
<evidence type="ECO:0000256" key="6">
    <source>
        <dbReference type="ARBA" id="ARBA00022741"/>
    </source>
</evidence>
<dbReference type="SMART" id="SM00382">
    <property type="entry name" value="AAA"/>
    <property type="match status" value="1"/>
</dbReference>
<comment type="subunit">
    <text evidence="14">Homohexamer.</text>
</comment>
<evidence type="ECO:0000256" key="3">
    <source>
        <dbReference type="ARBA" id="ARBA00022670"/>
    </source>
</evidence>
<feature type="transmembrane region" description="Helical" evidence="14">
    <location>
        <begin position="12"/>
        <end position="28"/>
    </location>
</feature>
<keyword evidence="11 14" id="KW-0482">Metalloprotease</keyword>
<evidence type="ECO:0000313" key="18">
    <source>
        <dbReference type="Proteomes" id="UP000772566"/>
    </source>
</evidence>
<protein>
    <recommendedName>
        <fullName evidence="14">ATP-dependent zinc metalloprotease FtsH</fullName>
        <ecNumber evidence="14">3.4.24.-</ecNumber>
    </recommendedName>
</protein>
<dbReference type="InterPro" id="IPR005936">
    <property type="entry name" value="FtsH"/>
</dbReference>
<feature type="binding site" evidence="14">
    <location>
        <begin position="224"/>
        <end position="231"/>
    </location>
    <ligand>
        <name>ATP</name>
        <dbReference type="ChEBI" id="CHEBI:30616"/>
    </ligand>
</feature>
<evidence type="ECO:0000256" key="5">
    <source>
        <dbReference type="ARBA" id="ARBA00022723"/>
    </source>
</evidence>
<dbReference type="SUPFAM" id="SSF140990">
    <property type="entry name" value="FtsH protease domain-like"/>
    <property type="match status" value="1"/>
</dbReference>
<dbReference type="GO" id="GO:0008270">
    <property type="term" value="F:zinc ion binding"/>
    <property type="evidence" value="ECO:0007669"/>
    <property type="project" value="UniProtKB-UniRule"/>
</dbReference>
<evidence type="ECO:0000256" key="15">
    <source>
        <dbReference type="RuleBase" id="RU003651"/>
    </source>
</evidence>
<evidence type="ECO:0000313" key="17">
    <source>
        <dbReference type="EMBL" id="MBF4808700.1"/>
    </source>
</evidence>
<dbReference type="GO" id="GO:0005524">
    <property type="term" value="F:ATP binding"/>
    <property type="evidence" value="ECO:0007669"/>
    <property type="project" value="UniProtKB-UniRule"/>
</dbReference>
<dbReference type="Proteomes" id="UP000772566">
    <property type="component" value="Unassembled WGS sequence"/>
</dbReference>
<sequence length="644" mass="70235">MANNDNKHRRSMSMLLYIAVAIFVYLLLSNTLLPGLLRQQVQTVSYSEFLNKVDNNEVTKVDLNTGSRNIRFTTGSGDSEKIFETTQFPNDSTLVQTLRDHKVDFSASIPDNSTNMLLYALIQYGIPLVLFLGIGYFINRSLKRAMGDDGPSMNFGGGFGGLGGNLGRSSAKEIKGEDTGITFKDVAGQEEAKESMQEIVSFLKTPDKYKEIGARCPRGALLVGPPGTGKTLIAKAVAGEAGVPFFQIAGSEFVEMFVGRGAAKVRDLFKQANEKAPCIIFIDEIDAVGKRRDASLNSNDEREQTLNQLLSEMDGFDNHKGIVVLAATNRPETLDKALLRPGRFDRRIPVELPDIKGREAVLQIHANDVKMEPGVDLSIIAKSTPGASGADLANIINEAALRAVRFGRRRVTTEDLAESVDVVIAGAKKKNTVLSEHEKDVVAYHETGHAIVGAIQKNDAPVTKITIVPRTGGALGFTMQVEDDERYLMSKSQAMDEIAVLCGGRAAEELIFGEMTNGASNDIERATAIARAMVTQYGMSDKLGMVTLSQQQSRYLGGGSSLTCSEATAEEIDAEVRRIVEEGHQRALQTLKENRFKLHEIAHYLQKKETITGEEFMNILKRENTFAPVVENTNEEGSSASSAE</sequence>
<feature type="transmembrane region" description="Helical" evidence="14">
    <location>
        <begin position="116"/>
        <end position="138"/>
    </location>
</feature>
<dbReference type="InterPro" id="IPR003593">
    <property type="entry name" value="AAA+_ATPase"/>
</dbReference>
<dbReference type="EMBL" id="JABZGT010000007">
    <property type="protein sequence ID" value="MBF4808700.1"/>
    <property type="molecule type" value="Genomic_DNA"/>
</dbReference>
<dbReference type="Pfam" id="PF06480">
    <property type="entry name" value="FtsH_ext"/>
    <property type="match status" value="1"/>
</dbReference>
<keyword evidence="3 14" id="KW-0645">Protease</keyword>
<feature type="binding site" evidence="14">
    <location>
        <position position="522"/>
    </location>
    <ligand>
        <name>Zn(2+)</name>
        <dbReference type="ChEBI" id="CHEBI:29105"/>
        <note>catalytic</note>
    </ligand>
</feature>
<gene>
    <name evidence="14" type="primary">ftsH</name>
    <name evidence="17" type="ORF">HXK23_00480</name>
</gene>
<dbReference type="PANTHER" id="PTHR23076">
    <property type="entry name" value="METALLOPROTEASE M41 FTSH"/>
    <property type="match status" value="1"/>
</dbReference>
<accession>A0A930YQG3</accession>
<feature type="domain" description="AAA+ ATPase" evidence="16">
    <location>
        <begin position="216"/>
        <end position="354"/>
    </location>
</feature>
<keyword evidence="6 14" id="KW-0547">Nucleotide-binding</keyword>
<dbReference type="NCBIfam" id="TIGR01241">
    <property type="entry name" value="FtsH_fam"/>
    <property type="match status" value="1"/>
</dbReference>
<dbReference type="HAMAP" id="MF_01458">
    <property type="entry name" value="FtsH"/>
    <property type="match status" value="1"/>
</dbReference>
<comment type="caution">
    <text evidence="17">The sequence shown here is derived from an EMBL/GenBank/DDBJ whole genome shotgun (WGS) entry which is preliminary data.</text>
</comment>
<dbReference type="AlphaFoldDB" id="A0A930YQG3"/>
<organism evidence="17 18">
    <name type="scientific">Lancefieldella parvula</name>
    <dbReference type="NCBI Taxonomy" id="1382"/>
    <lineage>
        <taxon>Bacteria</taxon>
        <taxon>Bacillati</taxon>
        <taxon>Actinomycetota</taxon>
        <taxon>Coriobacteriia</taxon>
        <taxon>Coriobacteriales</taxon>
        <taxon>Atopobiaceae</taxon>
        <taxon>Lancefieldella</taxon>
    </lineage>
</organism>
<dbReference type="FunFam" id="1.10.8.60:FF:000001">
    <property type="entry name" value="ATP-dependent zinc metalloprotease FtsH"/>
    <property type="match status" value="1"/>
</dbReference>
<dbReference type="EC" id="3.4.24.-" evidence="14"/>
<dbReference type="PANTHER" id="PTHR23076:SF113">
    <property type="entry name" value="ATP-DEPENDENT ZINC METALLOPROTEASE FTSH 1, CHLOROPLASTIC-RELATED"/>
    <property type="match status" value="1"/>
</dbReference>
<dbReference type="InterPro" id="IPR027417">
    <property type="entry name" value="P-loop_NTPase"/>
</dbReference>
<evidence type="ECO:0000259" key="16">
    <source>
        <dbReference type="SMART" id="SM00382"/>
    </source>
</evidence>
<dbReference type="GO" id="GO:0016887">
    <property type="term" value="F:ATP hydrolysis activity"/>
    <property type="evidence" value="ECO:0007669"/>
    <property type="project" value="UniProtKB-UniRule"/>
</dbReference>
<dbReference type="InterPro" id="IPR000642">
    <property type="entry name" value="Peptidase_M41"/>
</dbReference>
<name>A0A930YQG3_9ACTN</name>
<dbReference type="SUPFAM" id="SSF52540">
    <property type="entry name" value="P-loop containing nucleoside triphosphate hydrolases"/>
    <property type="match status" value="1"/>
</dbReference>
<feature type="active site" evidence="14">
    <location>
        <position position="446"/>
    </location>
</feature>
<feature type="binding site" evidence="14">
    <location>
        <position position="445"/>
    </location>
    <ligand>
        <name>Zn(2+)</name>
        <dbReference type="ChEBI" id="CHEBI:29105"/>
        <note>catalytic</note>
    </ligand>
</feature>
<keyword evidence="9 14" id="KW-0067">ATP-binding</keyword>
<dbReference type="InterPro" id="IPR037219">
    <property type="entry name" value="Peptidase_M41-like"/>
</dbReference>
<dbReference type="GO" id="GO:0030163">
    <property type="term" value="P:protein catabolic process"/>
    <property type="evidence" value="ECO:0007669"/>
    <property type="project" value="UniProtKB-UniRule"/>
</dbReference>
<dbReference type="FunFam" id="1.20.58.760:FF:000001">
    <property type="entry name" value="ATP-dependent zinc metalloprotease FtsH"/>
    <property type="match status" value="1"/>
</dbReference>
<dbReference type="GO" id="GO:0006508">
    <property type="term" value="P:proteolysis"/>
    <property type="evidence" value="ECO:0007669"/>
    <property type="project" value="UniProtKB-KW"/>
</dbReference>
<dbReference type="InterPro" id="IPR003960">
    <property type="entry name" value="ATPase_AAA_CS"/>
</dbReference>
<dbReference type="GO" id="GO:0004222">
    <property type="term" value="F:metalloendopeptidase activity"/>
    <property type="evidence" value="ECO:0007669"/>
    <property type="project" value="InterPro"/>
</dbReference>
<dbReference type="Pfam" id="PF01434">
    <property type="entry name" value="Peptidase_M41"/>
    <property type="match status" value="1"/>
</dbReference>
<evidence type="ECO:0000256" key="11">
    <source>
        <dbReference type="ARBA" id="ARBA00023049"/>
    </source>
</evidence>
<keyword evidence="7 14" id="KW-0378">Hydrolase</keyword>
<keyword evidence="14" id="KW-1003">Cell membrane</keyword>
<evidence type="ECO:0000256" key="4">
    <source>
        <dbReference type="ARBA" id="ARBA00022692"/>
    </source>
</evidence>
<dbReference type="Pfam" id="PF17862">
    <property type="entry name" value="AAA_lid_3"/>
    <property type="match status" value="1"/>
</dbReference>
<evidence type="ECO:0000256" key="14">
    <source>
        <dbReference type="HAMAP-Rule" id="MF_01458"/>
    </source>
</evidence>
<comment type="similarity">
    <text evidence="15">Belongs to the AAA ATPase family.</text>
</comment>
<keyword evidence="4 14" id="KW-0812">Transmembrane</keyword>
<keyword evidence="8 14" id="KW-0862">Zinc</keyword>
<dbReference type="FunFam" id="3.40.50.300:FF:000001">
    <property type="entry name" value="ATP-dependent zinc metalloprotease FtsH"/>
    <property type="match status" value="1"/>
</dbReference>
<dbReference type="GO" id="GO:0005886">
    <property type="term" value="C:plasma membrane"/>
    <property type="evidence" value="ECO:0007669"/>
    <property type="project" value="UniProtKB-SubCell"/>
</dbReference>
<dbReference type="Gene3D" id="1.20.58.760">
    <property type="entry name" value="Peptidase M41"/>
    <property type="match status" value="1"/>
</dbReference>
<comment type="similarity">
    <text evidence="13 14">In the central section; belongs to the AAA ATPase family.</text>
</comment>
<comment type="similarity">
    <text evidence="2 14">In the C-terminal section; belongs to the peptidase M41 family.</text>
</comment>
<evidence type="ECO:0000256" key="8">
    <source>
        <dbReference type="ARBA" id="ARBA00022833"/>
    </source>
</evidence>
<evidence type="ECO:0000256" key="9">
    <source>
        <dbReference type="ARBA" id="ARBA00022840"/>
    </source>
</evidence>
<reference evidence="17" key="1">
    <citation type="submission" date="2020-04" db="EMBL/GenBank/DDBJ databases">
        <title>Deep metagenomics examines the oral microbiome during advanced dental caries in children, revealing novel taxa and co-occurrences with host molecules.</title>
        <authorList>
            <person name="Baker J.L."/>
            <person name="Morton J.T."/>
            <person name="Dinis M."/>
            <person name="Alvarez R."/>
            <person name="Tran N.C."/>
            <person name="Knight R."/>
            <person name="Edlund A."/>
        </authorList>
    </citation>
    <scope>NUCLEOTIDE SEQUENCE</scope>
    <source>
        <strain evidence="17">JCVI_22A_bin.2</strain>
    </source>
</reference>
<dbReference type="GO" id="GO:0004176">
    <property type="term" value="F:ATP-dependent peptidase activity"/>
    <property type="evidence" value="ECO:0007669"/>
    <property type="project" value="InterPro"/>
</dbReference>
<comment type="subcellular location">
    <subcellularLocation>
        <location evidence="14">Cell membrane</location>
        <topology evidence="14">Multi-pass membrane protein</topology>
        <orientation evidence="14">Cytoplasmic side</orientation>
    </subcellularLocation>
    <subcellularLocation>
        <location evidence="1">Membrane</location>
    </subcellularLocation>
</comment>
<proteinExistence type="inferred from homology"/>